<evidence type="ECO:0000256" key="1">
    <source>
        <dbReference type="ARBA" id="ARBA00022448"/>
    </source>
</evidence>
<dbReference type="RefSeq" id="WP_182122745.1">
    <property type="nucleotide sequence ID" value="NZ_CP059567.1"/>
</dbReference>
<evidence type="ECO:0000313" key="10">
    <source>
        <dbReference type="Proteomes" id="UP000514752"/>
    </source>
</evidence>
<keyword evidence="4" id="KW-0249">Electron transport</keyword>
<keyword evidence="8" id="KW-0732">Signal</keyword>
<dbReference type="GO" id="GO:0009055">
    <property type="term" value="F:electron transfer activity"/>
    <property type="evidence" value="ECO:0007669"/>
    <property type="project" value="InterPro"/>
</dbReference>
<dbReference type="SUPFAM" id="SSF47175">
    <property type="entry name" value="Cytochromes"/>
    <property type="match status" value="1"/>
</dbReference>
<dbReference type="GO" id="GO:0022900">
    <property type="term" value="P:electron transport chain"/>
    <property type="evidence" value="ECO:0007669"/>
    <property type="project" value="InterPro"/>
</dbReference>
<evidence type="ECO:0000256" key="7">
    <source>
        <dbReference type="PIRSR" id="PIRSR000027-2"/>
    </source>
</evidence>
<feature type="signal peptide" evidence="8">
    <location>
        <begin position="1"/>
        <end position="18"/>
    </location>
</feature>
<dbReference type="PRINTS" id="PR00608">
    <property type="entry name" value="CYTCHROMECII"/>
</dbReference>
<evidence type="ECO:0000256" key="8">
    <source>
        <dbReference type="SAM" id="SignalP"/>
    </source>
</evidence>
<organism evidence="9 10">
    <name type="scientific">Neisseria shayeganii</name>
    <dbReference type="NCBI Taxonomy" id="607712"/>
    <lineage>
        <taxon>Bacteria</taxon>
        <taxon>Pseudomonadati</taxon>
        <taxon>Pseudomonadota</taxon>
        <taxon>Betaproteobacteria</taxon>
        <taxon>Neisseriales</taxon>
        <taxon>Neisseriaceae</taxon>
        <taxon>Neisseria</taxon>
    </lineage>
</organism>
<dbReference type="PROSITE" id="PS51009">
    <property type="entry name" value="CYTCII"/>
    <property type="match status" value="1"/>
</dbReference>
<evidence type="ECO:0000256" key="5">
    <source>
        <dbReference type="ARBA" id="ARBA00023004"/>
    </source>
</evidence>
<feature type="binding site" description="covalent" evidence="7">
    <location>
        <position position="142"/>
    </location>
    <ligand>
        <name>heme c</name>
        <dbReference type="ChEBI" id="CHEBI:61717"/>
    </ligand>
</feature>
<name>A0A7D7NCA3_9NEIS</name>
<accession>A0A7D7NCA3</accession>
<dbReference type="PIRSF" id="PIRSF000027">
    <property type="entry name" value="Cytc_c_prime"/>
    <property type="match status" value="1"/>
</dbReference>
<dbReference type="GO" id="GO:0005506">
    <property type="term" value="F:iron ion binding"/>
    <property type="evidence" value="ECO:0007669"/>
    <property type="project" value="InterPro"/>
</dbReference>
<dbReference type="EMBL" id="CP059567">
    <property type="protein sequence ID" value="QMT41195.1"/>
    <property type="molecule type" value="Genomic_DNA"/>
</dbReference>
<dbReference type="Proteomes" id="UP000514752">
    <property type="component" value="Chromosome"/>
</dbReference>
<evidence type="ECO:0000256" key="3">
    <source>
        <dbReference type="ARBA" id="ARBA00022723"/>
    </source>
</evidence>
<evidence type="ECO:0000256" key="6">
    <source>
        <dbReference type="PIRSR" id="PIRSR000027-1"/>
    </source>
</evidence>
<keyword evidence="2 7" id="KW-0349">Heme</keyword>
<evidence type="ECO:0000256" key="2">
    <source>
        <dbReference type="ARBA" id="ARBA00022617"/>
    </source>
</evidence>
<evidence type="ECO:0000313" key="9">
    <source>
        <dbReference type="EMBL" id="QMT41195.1"/>
    </source>
</evidence>
<keyword evidence="3 6" id="KW-0479">Metal-binding</keyword>
<sequence>MKKTTAMMLLSALALGLAACGGQSGSAAKGQYSQERSTAFKTMMPNFSAMGKVVKGEEPYQPDAFKTMAETFVTESQEPFKHFAQDPDGQTGDALPNIWSDAAGFKTAEESFHAAVAKLNTAAQGGNLEEIKAAYGEVGASCKSCHDTFRKPK</sequence>
<dbReference type="KEGG" id="nsg:H3L94_03985"/>
<evidence type="ECO:0000256" key="4">
    <source>
        <dbReference type="ARBA" id="ARBA00022982"/>
    </source>
</evidence>
<comment type="PTM">
    <text evidence="7">Binds 1 heme group per subunit.</text>
</comment>
<reference evidence="9 10" key="1">
    <citation type="submission" date="2020-07" db="EMBL/GenBank/DDBJ databases">
        <title>Genomic diversity of species in the Neisseriaceae family.</title>
        <authorList>
            <person name="Vincent A.T."/>
            <person name="Bernet E."/>
            <person name="Veyrier F.J."/>
        </authorList>
    </citation>
    <scope>NUCLEOTIDE SEQUENCE [LARGE SCALE GENOMIC DNA]</scope>
    <source>
        <strain evidence="9 10">DSM 22244</strain>
    </source>
</reference>
<feature type="binding site" description="covalent" evidence="7">
    <location>
        <position position="145"/>
    </location>
    <ligand>
        <name>heme c</name>
        <dbReference type="ChEBI" id="CHEBI:61717"/>
    </ligand>
</feature>
<dbReference type="PROSITE" id="PS51257">
    <property type="entry name" value="PROKAR_LIPOPROTEIN"/>
    <property type="match status" value="1"/>
</dbReference>
<dbReference type="InterPro" id="IPR012127">
    <property type="entry name" value="Cyt_c_prime"/>
</dbReference>
<keyword evidence="1" id="KW-0813">Transport</keyword>
<gene>
    <name evidence="9" type="ORF">H3L94_03985</name>
</gene>
<feature type="chain" id="PRO_5028423310" evidence="8">
    <location>
        <begin position="19"/>
        <end position="153"/>
    </location>
</feature>
<dbReference type="Gene3D" id="1.20.120.10">
    <property type="entry name" value="Cytochrome c/b562"/>
    <property type="match status" value="1"/>
</dbReference>
<protein>
    <submittedName>
        <fullName evidence="9">Cytochrome c</fullName>
    </submittedName>
</protein>
<dbReference type="GO" id="GO:0020037">
    <property type="term" value="F:heme binding"/>
    <property type="evidence" value="ECO:0007669"/>
    <property type="project" value="InterPro"/>
</dbReference>
<keyword evidence="5 6" id="KW-0408">Iron</keyword>
<dbReference type="GO" id="GO:0042597">
    <property type="term" value="C:periplasmic space"/>
    <property type="evidence" value="ECO:0007669"/>
    <property type="project" value="InterPro"/>
</dbReference>
<dbReference type="InterPro" id="IPR015984">
    <property type="entry name" value="Cyt_c_prime_subgr"/>
</dbReference>
<dbReference type="InterPro" id="IPR010980">
    <property type="entry name" value="Cyt_c/b562"/>
</dbReference>
<feature type="binding site" description="axial binding residue" evidence="6">
    <location>
        <position position="146"/>
    </location>
    <ligand>
        <name>heme c</name>
        <dbReference type="ChEBI" id="CHEBI:61717"/>
    </ligand>
    <ligandPart>
        <name>Fe</name>
        <dbReference type="ChEBI" id="CHEBI:18248"/>
    </ligandPart>
</feature>
<dbReference type="AlphaFoldDB" id="A0A7D7NCA3"/>
<proteinExistence type="predicted"/>
<dbReference type="Pfam" id="PF01322">
    <property type="entry name" value="Cytochrom_C_2"/>
    <property type="match status" value="1"/>
</dbReference>
<dbReference type="InterPro" id="IPR002321">
    <property type="entry name" value="Cyt_c_II"/>
</dbReference>